<sequence>RSPGYIVFGNAEARGMRGLLWAKRRSSTSRYFTSQSGREMKWKMSGARMECMDGSKTLAVYEPDQASADFAAILTIQAPGLAVVTEIVATLMLARIAKVLQW</sequence>
<name>A0A4Y9YNM7_9AGAM</name>
<feature type="domain" description="DUF6593" evidence="1">
    <location>
        <begin position="6"/>
        <end position="93"/>
    </location>
</feature>
<proteinExistence type="predicted"/>
<accession>A0A4Y9YNM7</accession>
<evidence type="ECO:0000313" key="3">
    <source>
        <dbReference type="Proteomes" id="UP000298327"/>
    </source>
</evidence>
<comment type="caution">
    <text evidence="2">The sequence shown here is derived from an EMBL/GenBank/DDBJ whole genome shotgun (WGS) entry which is preliminary data.</text>
</comment>
<organism evidence="2 3">
    <name type="scientific">Dentipellis fragilis</name>
    <dbReference type="NCBI Taxonomy" id="205917"/>
    <lineage>
        <taxon>Eukaryota</taxon>
        <taxon>Fungi</taxon>
        <taxon>Dikarya</taxon>
        <taxon>Basidiomycota</taxon>
        <taxon>Agaricomycotina</taxon>
        <taxon>Agaricomycetes</taxon>
        <taxon>Russulales</taxon>
        <taxon>Hericiaceae</taxon>
        <taxon>Dentipellis</taxon>
    </lineage>
</organism>
<dbReference type="OrthoDB" id="3168860at2759"/>
<keyword evidence="3" id="KW-1185">Reference proteome</keyword>
<dbReference type="EMBL" id="SEOQ01000425">
    <property type="protein sequence ID" value="TFY63257.1"/>
    <property type="molecule type" value="Genomic_DNA"/>
</dbReference>
<dbReference type="Proteomes" id="UP000298327">
    <property type="component" value="Unassembled WGS sequence"/>
</dbReference>
<evidence type="ECO:0000313" key="2">
    <source>
        <dbReference type="EMBL" id="TFY63257.1"/>
    </source>
</evidence>
<evidence type="ECO:0000259" key="1">
    <source>
        <dbReference type="Pfam" id="PF20236"/>
    </source>
</evidence>
<reference evidence="2 3" key="1">
    <citation type="submission" date="2019-02" db="EMBL/GenBank/DDBJ databases">
        <title>Genome sequencing of the rare red list fungi Dentipellis fragilis.</title>
        <authorList>
            <person name="Buettner E."/>
            <person name="Kellner H."/>
        </authorList>
    </citation>
    <scope>NUCLEOTIDE SEQUENCE [LARGE SCALE GENOMIC DNA]</scope>
    <source>
        <strain evidence="2 3">DSM 105465</strain>
    </source>
</reference>
<dbReference type="InterPro" id="IPR046528">
    <property type="entry name" value="DUF6593"/>
</dbReference>
<feature type="non-terminal residue" evidence="2">
    <location>
        <position position="1"/>
    </location>
</feature>
<dbReference type="Pfam" id="PF20236">
    <property type="entry name" value="DUF6593"/>
    <property type="match status" value="1"/>
</dbReference>
<gene>
    <name evidence="2" type="ORF">EVG20_g6389</name>
</gene>
<dbReference type="AlphaFoldDB" id="A0A4Y9YNM7"/>
<protein>
    <recommendedName>
        <fullName evidence="1">DUF6593 domain-containing protein</fullName>
    </recommendedName>
</protein>